<comment type="caution">
    <text evidence="1">The sequence shown here is derived from an EMBL/GenBank/DDBJ whole genome shotgun (WGS) entry which is preliminary data.</text>
</comment>
<evidence type="ECO:0008006" key="2">
    <source>
        <dbReference type="Google" id="ProtNLM"/>
    </source>
</evidence>
<sequence>KAEKRLQGIADEIKQKWQLNNVAIYHRIGKLKVGDINLVVAVASAHRGDGFTACQYAIDRFKQKLPTRKKETYQDGSVWVKG</sequence>
<dbReference type="InterPro" id="IPR003448">
    <property type="entry name" value="Mopterin_biosynth_MoaE"/>
</dbReference>
<gene>
    <name evidence="1" type="ORF">S06H3_17438</name>
</gene>
<organism evidence="1">
    <name type="scientific">marine sediment metagenome</name>
    <dbReference type="NCBI Taxonomy" id="412755"/>
    <lineage>
        <taxon>unclassified sequences</taxon>
        <taxon>metagenomes</taxon>
        <taxon>ecological metagenomes</taxon>
    </lineage>
</organism>
<dbReference type="CDD" id="cd00756">
    <property type="entry name" value="MoaE"/>
    <property type="match status" value="1"/>
</dbReference>
<evidence type="ECO:0000313" key="1">
    <source>
        <dbReference type="EMBL" id="GAI07216.1"/>
    </source>
</evidence>
<reference evidence="1" key="1">
    <citation type="journal article" date="2014" name="Front. Microbiol.">
        <title>High frequency of phylogenetically diverse reductive dehalogenase-homologous genes in deep subseafloor sedimentary metagenomes.</title>
        <authorList>
            <person name="Kawai M."/>
            <person name="Futagami T."/>
            <person name="Toyoda A."/>
            <person name="Takaki Y."/>
            <person name="Nishi S."/>
            <person name="Hori S."/>
            <person name="Arai W."/>
            <person name="Tsubouchi T."/>
            <person name="Morono Y."/>
            <person name="Uchiyama I."/>
            <person name="Ito T."/>
            <person name="Fujiyama A."/>
            <person name="Inagaki F."/>
            <person name="Takami H."/>
        </authorList>
    </citation>
    <scope>NUCLEOTIDE SEQUENCE</scope>
    <source>
        <strain evidence="1">Expedition CK06-06</strain>
    </source>
</reference>
<dbReference type="Pfam" id="PF02391">
    <property type="entry name" value="MoaE"/>
    <property type="match status" value="1"/>
</dbReference>
<protein>
    <recommendedName>
        <fullName evidence="2">Molybdopterin biosynthesis MoaE protein</fullName>
    </recommendedName>
</protein>
<feature type="non-terminal residue" evidence="1">
    <location>
        <position position="1"/>
    </location>
</feature>
<dbReference type="InterPro" id="IPR036563">
    <property type="entry name" value="MoaE_sf"/>
</dbReference>
<accession>X1LN02</accession>
<dbReference type="PANTHER" id="PTHR23404">
    <property type="entry name" value="MOLYBDOPTERIN SYNTHASE RELATED"/>
    <property type="match status" value="1"/>
</dbReference>
<dbReference type="Gene3D" id="3.90.1170.40">
    <property type="entry name" value="Molybdopterin biosynthesis MoaE subunit"/>
    <property type="match status" value="1"/>
</dbReference>
<dbReference type="GO" id="GO:0006777">
    <property type="term" value="P:Mo-molybdopterin cofactor biosynthetic process"/>
    <property type="evidence" value="ECO:0007669"/>
    <property type="project" value="InterPro"/>
</dbReference>
<dbReference type="EMBL" id="BARV01008711">
    <property type="protein sequence ID" value="GAI07216.1"/>
    <property type="molecule type" value="Genomic_DNA"/>
</dbReference>
<dbReference type="AlphaFoldDB" id="X1LN02"/>
<dbReference type="SUPFAM" id="SSF54690">
    <property type="entry name" value="Molybdopterin synthase subunit MoaE"/>
    <property type="match status" value="1"/>
</dbReference>
<name>X1LN02_9ZZZZ</name>
<proteinExistence type="predicted"/>